<dbReference type="GO" id="GO:0015630">
    <property type="term" value="C:microtubule cytoskeleton"/>
    <property type="evidence" value="ECO:0007669"/>
    <property type="project" value="TreeGrafter"/>
</dbReference>
<dbReference type="OrthoDB" id="196165at2759"/>
<dbReference type="InterPro" id="IPR000159">
    <property type="entry name" value="RA_dom"/>
</dbReference>
<feature type="region of interest" description="Disordered" evidence="3">
    <location>
        <begin position="340"/>
        <end position="367"/>
    </location>
</feature>
<name>A0A8H4ENS4_GIGMA</name>
<dbReference type="GO" id="GO:0007165">
    <property type="term" value="P:signal transduction"/>
    <property type="evidence" value="ECO:0007669"/>
    <property type="project" value="InterPro"/>
</dbReference>
<organism evidence="5 6">
    <name type="scientific">Gigaspora margarita</name>
    <dbReference type="NCBI Taxonomy" id="4874"/>
    <lineage>
        <taxon>Eukaryota</taxon>
        <taxon>Fungi</taxon>
        <taxon>Fungi incertae sedis</taxon>
        <taxon>Mucoromycota</taxon>
        <taxon>Glomeromycotina</taxon>
        <taxon>Glomeromycetes</taxon>
        <taxon>Diversisporales</taxon>
        <taxon>Gigasporaceae</taxon>
        <taxon>Gigaspora</taxon>
    </lineage>
</organism>
<dbReference type="SUPFAM" id="SSF54236">
    <property type="entry name" value="Ubiquitin-like"/>
    <property type="match status" value="1"/>
</dbReference>
<accession>A0A8H4ENS4</accession>
<dbReference type="Pfam" id="PF00788">
    <property type="entry name" value="RA"/>
    <property type="match status" value="1"/>
</dbReference>
<dbReference type="InterPro" id="IPR053039">
    <property type="entry name" value="Polarity_Bud-Selection_Reg"/>
</dbReference>
<dbReference type="GO" id="GO:0030950">
    <property type="term" value="P:establishment or maintenance of actin cytoskeleton polarity"/>
    <property type="evidence" value="ECO:0007669"/>
    <property type="project" value="TreeGrafter"/>
</dbReference>
<feature type="compositionally biased region" description="Basic and acidic residues" evidence="3">
    <location>
        <begin position="350"/>
        <end position="367"/>
    </location>
</feature>
<dbReference type="Gene3D" id="3.10.20.90">
    <property type="entry name" value="Phosphatidylinositol 3-kinase Catalytic Subunit, Chain A, domain 1"/>
    <property type="match status" value="1"/>
</dbReference>
<dbReference type="CDD" id="cd17043">
    <property type="entry name" value="RA"/>
    <property type="match status" value="1"/>
</dbReference>
<feature type="compositionally biased region" description="Polar residues" evidence="3">
    <location>
        <begin position="252"/>
        <end position="262"/>
    </location>
</feature>
<dbReference type="InterPro" id="IPR036028">
    <property type="entry name" value="SH3-like_dom_sf"/>
</dbReference>
<dbReference type="PANTHER" id="PTHR47775">
    <property type="entry name" value="BUD SITE SELECTION PROTEIN 14"/>
    <property type="match status" value="1"/>
</dbReference>
<dbReference type="GO" id="GO:0051286">
    <property type="term" value="C:cell tip"/>
    <property type="evidence" value="ECO:0007669"/>
    <property type="project" value="TreeGrafter"/>
</dbReference>
<dbReference type="Gene3D" id="2.30.30.40">
    <property type="entry name" value="SH3 Domains"/>
    <property type="match status" value="1"/>
</dbReference>
<feature type="region of interest" description="Disordered" evidence="3">
    <location>
        <begin position="252"/>
        <end position="275"/>
    </location>
</feature>
<comment type="caution">
    <text evidence="5">The sequence shown here is derived from an EMBL/GenBank/DDBJ whole genome shotgun (WGS) entry which is preliminary data.</text>
</comment>
<reference evidence="5 6" key="1">
    <citation type="journal article" date="2019" name="Environ. Microbiol.">
        <title>At the nexus of three kingdoms: the genome of the mycorrhizal fungus Gigaspora margarita provides insights into plant, endobacterial and fungal interactions.</title>
        <authorList>
            <person name="Venice F."/>
            <person name="Ghignone S."/>
            <person name="Salvioli di Fossalunga A."/>
            <person name="Amselem J."/>
            <person name="Novero M."/>
            <person name="Xianan X."/>
            <person name="Sedzielewska Toro K."/>
            <person name="Morin E."/>
            <person name="Lipzen A."/>
            <person name="Grigoriev I.V."/>
            <person name="Henrissat B."/>
            <person name="Martin F.M."/>
            <person name="Bonfante P."/>
        </authorList>
    </citation>
    <scope>NUCLEOTIDE SEQUENCE [LARGE SCALE GENOMIC DNA]</scope>
    <source>
        <strain evidence="5 6">BEG34</strain>
    </source>
</reference>
<evidence type="ECO:0000256" key="1">
    <source>
        <dbReference type="ARBA" id="ARBA00022443"/>
    </source>
</evidence>
<dbReference type="Pfam" id="PF00018">
    <property type="entry name" value="SH3_1"/>
    <property type="match status" value="1"/>
</dbReference>
<dbReference type="InterPro" id="IPR029071">
    <property type="entry name" value="Ubiquitin-like_domsf"/>
</dbReference>
<feature type="region of interest" description="Disordered" evidence="3">
    <location>
        <begin position="398"/>
        <end position="429"/>
    </location>
</feature>
<evidence type="ECO:0000256" key="3">
    <source>
        <dbReference type="SAM" id="MobiDB-lite"/>
    </source>
</evidence>
<dbReference type="AlphaFoldDB" id="A0A8H4ENS4"/>
<feature type="region of interest" description="Disordered" evidence="3">
    <location>
        <begin position="1"/>
        <end position="34"/>
    </location>
</feature>
<keyword evidence="6" id="KW-1185">Reference proteome</keyword>
<dbReference type="PANTHER" id="PTHR47775:SF1">
    <property type="entry name" value="BUD SITE SELECTION PROTEIN 14"/>
    <property type="match status" value="1"/>
</dbReference>
<protein>
    <submittedName>
        <fullName evidence="5">Putative SH3 domain protein</fullName>
    </submittedName>
</protein>
<dbReference type="GO" id="GO:0008104">
    <property type="term" value="P:intracellular protein localization"/>
    <property type="evidence" value="ECO:0007669"/>
    <property type="project" value="TreeGrafter"/>
</dbReference>
<evidence type="ECO:0000259" key="4">
    <source>
        <dbReference type="PROSITE" id="PS50002"/>
    </source>
</evidence>
<dbReference type="PROSITE" id="PS50002">
    <property type="entry name" value="SH3"/>
    <property type="match status" value="1"/>
</dbReference>
<evidence type="ECO:0000313" key="6">
    <source>
        <dbReference type="Proteomes" id="UP000439903"/>
    </source>
</evidence>
<dbReference type="SUPFAM" id="SSF50044">
    <property type="entry name" value="SH3-domain"/>
    <property type="match status" value="1"/>
</dbReference>
<keyword evidence="1 2" id="KW-0728">SH3 domain</keyword>
<gene>
    <name evidence="5" type="ORF">F8M41_014484</name>
</gene>
<dbReference type="Proteomes" id="UP000439903">
    <property type="component" value="Unassembled WGS sequence"/>
</dbReference>
<proteinExistence type="predicted"/>
<evidence type="ECO:0000313" key="5">
    <source>
        <dbReference type="EMBL" id="KAF0525473.1"/>
    </source>
</evidence>
<feature type="compositionally biased region" description="Polar residues" evidence="3">
    <location>
        <begin position="8"/>
        <end position="31"/>
    </location>
</feature>
<evidence type="ECO:0000256" key="2">
    <source>
        <dbReference type="PROSITE-ProRule" id="PRU00192"/>
    </source>
</evidence>
<dbReference type="InterPro" id="IPR001452">
    <property type="entry name" value="SH3_domain"/>
</dbReference>
<feature type="domain" description="SH3" evidence="4">
    <location>
        <begin position="36"/>
        <end position="97"/>
    </location>
</feature>
<feature type="compositionally biased region" description="Basic residues" evidence="3">
    <location>
        <begin position="418"/>
        <end position="427"/>
    </location>
</feature>
<dbReference type="EMBL" id="WTPW01000299">
    <property type="protein sequence ID" value="KAF0525473.1"/>
    <property type="molecule type" value="Genomic_DNA"/>
</dbReference>
<sequence>MQREHNLSIDTNSASYVQETTNSEDSQSSPMTDDDIDFGLVYASRTFRETVEGRVKVERGDSLILLDDSNDYWWLVKLLKNDEVGYMPAEDIEMPSEKLARINKHKNVDLTIPKNIIEENNLSLKQKKTKNKSVYFTTPECFVWEEESENEYVQEIQDIQDIQEIQEVQEVQEVHEVQEIQEIEEQKIEITNQENVEVQKVQKFQIIVDEPEEMDIQDTESATPTSQKVEIVSEQTSISARDDTEPNILGITISSPVSQTDQQNDDDKSNKIKTRKQTGIFNYDIMKIDSSNFTPKTPDISIQSPETLMSDLGSDFIDFSDDDDEPRIITRFFGKSSPADDLIKSPIESSDDKKNNKGRKEKEKEKEKKDGIFKNFFKRKKKKDDILLNTNKSSLNDQLQMGSSKQLLKIPMSPKSSAQRRLRRPSVTKKASSDATYSVLHIYTGQNIPTNFKYKICLLSQKTTTAALIKQAIHRFKLNDENWGNYFISMKEINREERHLMPHDHPLEIFNSIVSYHSTPLPPSIKRTSTLSISSNFSNISNNEAINRLQIHDNQEIVSLYLNKRSKLKEQKLRIRILAYSDDLPVNYQIKKSSTIEGKPIEKKLVVAKNTTISQIIENAMDKFGITNGIADDEKTFEVNDERPRYRLYMLVDGEEKPIDQKTDIASAYPSKENLRRFSVSSVGSIPLESDHSLDEPTFVLRLSKSKKIEQSSRSKEYEKTILSEDFGFQDLLARVRTELSIAEMKQKRNSGWHFQDPEKILEQIKPTEIRKDVWSIFENVNNELDRLESVNIIIKIFWLIDLILYY</sequence>